<evidence type="ECO:0000313" key="6">
    <source>
        <dbReference type="EMBL" id="KAF5900843.1"/>
    </source>
</evidence>
<evidence type="ECO:0000256" key="1">
    <source>
        <dbReference type="ARBA" id="ARBA00004514"/>
    </source>
</evidence>
<dbReference type="PANTHER" id="PTHR46985">
    <property type="entry name" value="NACHT, LRR AND PYD DOMAINS-CONTAINING PROTEIN 1"/>
    <property type="match status" value="1"/>
</dbReference>
<feature type="domain" description="FIIND" evidence="5">
    <location>
        <begin position="49"/>
        <end position="326"/>
    </location>
</feature>
<dbReference type="Pfam" id="PF23679">
    <property type="entry name" value="UPA-FIIND"/>
    <property type="match status" value="1"/>
</dbReference>
<evidence type="ECO:0000256" key="4">
    <source>
        <dbReference type="ARBA" id="ARBA00022859"/>
    </source>
</evidence>
<comment type="caution">
    <text evidence="6">The sequence shown here is derived from an EMBL/GenBank/DDBJ whole genome shotgun (WGS) entry which is preliminary data.</text>
</comment>
<evidence type="ECO:0000259" key="5">
    <source>
        <dbReference type="PROSITE" id="PS51830"/>
    </source>
</evidence>
<dbReference type="Proteomes" id="UP000727407">
    <property type="component" value="Unassembled WGS sequence"/>
</dbReference>
<feature type="non-terminal residue" evidence="6">
    <location>
        <position position="1"/>
    </location>
</feature>
<keyword evidence="2" id="KW-0963">Cytoplasm</keyword>
<dbReference type="PROSITE" id="PS51830">
    <property type="entry name" value="FIIND"/>
    <property type="match status" value="1"/>
</dbReference>
<evidence type="ECO:0000256" key="3">
    <source>
        <dbReference type="ARBA" id="ARBA00022588"/>
    </source>
</evidence>
<dbReference type="PANTHER" id="PTHR46985:SF2">
    <property type="entry name" value="APOPTOSIS-ASSOCIATED SPECK-LIKE PROTEIN CONTAINING A CARD"/>
    <property type="match status" value="1"/>
</dbReference>
<evidence type="ECO:0000256" key="2">
    <source>
        <dbReference type="ARBA" id="ARBA00022490"/>
    </source>
</evidence>
<dbReference type="OrthoDB" id="8891580at2759"/>
<dbReference type="InterPro" id="IPR025307">
    <property type="entry name" value="FIIND_dom"/>
</dbReference>
<comment type="subcellular location">
    <subcellularLocation>
        <location evidence="1">Cytoplasm</location>
        <location evidence="1">Cytosol</location>
    </subcellularLocation>
</comment>
<accession>A0A8J4XBL1</accession>
<proteinExistence type="predicted"/>
<keyword evidence="3" id="KW-0399">Innate immunity</keyword>
<dbReference type="GO" id="GO:0045087">
    <property type="term" value="P:innate immune response"/>
    <property type="evidence" value="ECO:0007669"/>
    <property type="project" value="UniProtKB-KW"/>
</dbReference>
<evidence type="ECO:0000313" key="7">
    <source>
        <dbReference type="Proteomes" id="UP000727407"/>
    </source>
</evidence>
<organism evidence="6 7">
    <name type="scientific">Clarias magur</name>
    <name type="common">Asian catfish</name>
    <name type="synonym">Macropteronotus magur</name>
    <dbReference type="NCBI Taxonomy" id="1594786"/>
    <lineage>
        <taxon>Eukaryota</taxon>
        <taxon>Metazoa</taxon>
        <taxon>Chordata</taxon>
        <taxon>Craniata</taxon>
        <taxon>Vertebrata</taxon>
        <taxon>Euteleostomi</taxon>
        <taxon>Actinopterygii</taxon>
        <taxon>Neopterygii</taxon>
        <taxon>Teleostei</taxon>
        <taxon>Ostariophysi</taxon>
        <taxon>Siluriformes</taxon>
        <taxon>Clariidae</taxon>
        <taxon>Clarias</taxon>
    </lineage>
</organism>
<keyword evidence="4" id="KW-0391">Immunity</keyword>
<protein>
    <submittedName>
        <fullName evidence="6">NACHT, LRR and PYD domains-containing protein 1b allele 2-like</fullName>
    </submittedName>
</protein>
<dbReference type="GO" id="GO:0005829">
    <property type="term" value="C:cytosol"/>
    <property type="evidence" value="ECO:0007669"/>
    <property type="project" value="UniProtKB-SubCell"/>
</dbReference>
<feature type="non-terminal residue" evidence="6">
    <location>
        <position position="327"/>
    </location>
</feature>
<dbReference type="AlphaFoldDB" id="A0A8J4XBL1"/>
<name>A0A8J4XBL1_CLAMG</name>
<dbReference type="InterPro" id="IPR051249">
    <property type="entry name" value="NLRP_Inflammasome"/>
</dbReference>
<sequence length="327" mass="37316">IYCSTADRGRDDLILDLHKRRGANKLIPNQIRFLRKATEGSCSPQPSPDMEVFIPEMVEKCAEDETTDEYRFLCPHAGQFMCKLTNLMFEMEGEGEVLYRIVSWDSCPLDGLGQKEAAGPLYSINCHEGSLKYLHLPHCETCTHDVELTVAHVTAGNVEIIQPLKVTNTHVVVDVHSLSLFGLLRDLIFQAYPIEAQILLFYKKLNGKHRMNKLHMHLLPGNIPVEEVQKQYKSNIYIESSATCELSPGDKYWPFSKNTDHEITIQPEFEKFKRDYGPNYHPTFEVFFNTDVVKINLGLLNEDNKEVWSRLVLITDTEAASPKLDAT</sequence>
<reference evidence="6" key="1">
    <citation type="submission" date="2020-07" db="EMBL/GenBank/DDBJ databases">
        <title>Clarias magur genome sequencing, assembly and annotation.</title>
        <authorList>
            <person name="Kushwaha B."/>
            <person name="Kumar R."/>
            <person name="Das P."/>
            <person name="Joshi C.G."/>
            <person name="Kumar D."/>
            <person name="Nagpure N.S."/>
            <person name="Pandey M."/>
            <person name="Agarwal S."/>
            <person name="Srivastava S."/>
            <person name="Singh M."/>
            <person name="Sahoo L."/>
            <person name="Jayasankar P."/>
            <person name="Meher P.K."/>
            <person name="Koringa P.G."/>
            <person name="Iquebal M.A."/>
            <person name="Das S.P."/>
            <person name="Bit A."/>
            <person name="Patnaik S."/>
            <person name="Patel N."/>
            <person name="Shah T.M."/>
            <person name="Hinsu A."/>
            <person name="Jena J.K."/>
        </authorList>
    </citation>
    <scope>NUCLEOTIDE SEQUENCE</scope>
    <source>
        <strain evidence="6">CIFAMagur01</strain>
        <tissue evidence="6">Testis</tissue>
    </source>
</reference>
<dbReference type="Pfam" id="PF13553">
    <property type="entry name" value="FIIND"/>
    <property type="match status" value="1"/>
</dbReference>
<keyword evidence="7" id="KW-1185">Reference proteome</keyword>
<dbReference type="EMBL" id="QNUK01000125">
    <property type="protein sequence ID" value="KAF5900843.1"/>
    <property type="molecule type" value="Genomic_DNA"/>
</dbReference>
<gene>
    <name evidence="6" type="ORF">DAT39_009400</name>
</gene>